<keyword evidence="4" id="KW-1185">Reference proteome</keyword>
<reference evidence="3 4" key="1">
    <citation type="submission" date="2020-05" db="EMBL/GenBank/DDBJ databases">
        <title>MicrobeNet Type strains.</title>
        <authorList>
            <person name="Nicholson A.C."/>
        </authorList>
    </citation>
    <scope>NUCLEOTIDE SEQUENCE [LARGE SCALE GENOMIC DNA]</scope>
    <source>
        <strain evidence="3 4">JCM 3224</strain>
    </source>
</reference>
<gene>
    <name evidence="3" type="ORF">HLB23_09160</name>
</gene>
<dbReference type="RefSeq" id="WP_170264195.1">
    <property type="nucleotide sequence ID" value="NZ_JABELX010000003.1"/>
</dbReference>
<feature type="domain" description="AbiEi antitoxin N-terminal" evidence="2">
    <location>
        <begin position="13"/>
        <end position="57"/>
    </location>
</feature>
<proteinExistence type="predicted"/>
<dbReference type="AlphaFoldDB" id="A0A849C4Z9"/>
<evidence type="ECO:0000259" key="2">
    <source>
        <dbReference type="Pfam" id="PF13338"/>
    </source>
</evidence>
<dbReference type="InterPro" id="IPR025159">
    <property type="entry name" value="AbiEi_N"/>
</dbReference>
<dbReference type="Proteomes" id="UP000586827">
    <property type="component" value="Unassembled WGS sequence"/>
</dbReference>
<sequence>MSSDSRASELIGVAAEQWGLITSRQARTAVGATPQLLKRMADTGVLERVHHGLYRLARFPHDEHLDKRVAWVAMDPSRLAWERLDDEVPAGVLSHRTAANVHRVGDMDADVVELTATRRIRISVPDVTIHRGGLTRTDWQVVDGMPVTTAARMIGDLVAASTDAGHLASVVRDVLVRSLASTDDVVEALTDYAFGYGHRALDGQGFLDALIEQAGVPATIRDLAERANRADLAHPAAVSESAQFLPRPSNVPTSRKAVDGDRAWLGAEEPSVR</sequence>
<feature type="region of interest" description="Disordered" evidence="1">
    <location>
        <begin position="241"/>
        <end position="260"/>
    </location>
</feature>
<name>A0A849C4Z9_9NOCA</name>
<organism evidence="3 4">
    <name type="scientific">Nocardia uniformis</name>
    <dbReference type="NCBI Taxonomy" id="53432"/>
    <lineage>
        <taxon>Bacteria</taxon>
        <taxon>Bacillati</taxon>
        <taxon>Actinomycetota</taxon>
        <taxon>Actinomycetes</taxon>
        <taxon>Mycobacteriales</taxon>
        <taxon>Nocardiaceae</taxon>
        <taxon>Nocardia</taxon>
    </lineage>
</organism>
<dbReference type="Pfam" id="PF13338">
    <property type="entry name" value="AbiEi_4"/>
    <property type="match status" value="1"/>
</dbReference>
<comment type="caution">
    <text evidence="3">The sequence shown here is derived from an EMBL/GenBank/DDBJ whole genome shotgun (WGS) entry which is preliminary data.</text>
</comment>
<evidence type="ECO:0000313" key="4">
    <source>
        <dbReference type="Proteomes" id="UP000586827"/>
    </source>
</evidence>
<dbReference type="EMBL" id="JABELX010000003">
    <property type="protein sequence ID" value="NNH70029.1"/>
    <property type="molecule type" value="Genomic_DNA"/>
</dbReference>
<protein>
    <recommendedName>
        <fullName evidence="2">AbiEi antitoxin N-terminal domain-containing protein</fullName>
    </recommendedName>
</protein>
<evidence type="ECO:0000313" key="3">
    <source>
        <dbReference type="EMBL" id="NNH70029.1"/>
    </source>
</evidence>
<accession>A0A849C4Z9</accession>
<evidence type="ECO:0000256" key="1">
    <source>
        <dbReference type="SAM" id="MobiDB-lite"/>
    </source>
</evidence>